<dbReference type="InterPro" id="IPR008990">
    <property type="entry name" value="Elect_transpt_acc-like_dom_sf"/>
</dbReference>
<keyword evidence="2" id="KW-0456">Lyase</keyword>
<dbReference type="GO" id="GO:0018822">
    <property type="term" value="F:nitrile hydratase activity"/>
    <property type="evidence" value="ECO:0007669"/>
    <property type="project" value="UniProtKB-EC"/>
</dbReference>
<keyword evidence="3" id="KW-1185">Reference proteome</keyword>
<proteinExistence type="predicted"/>
<dbReference type="Pfam" id="PF02211">
    <property type="entry name" value="NHase_beta_C"/>
    <property type="match status" value="1"/>
</dbReference>
<comment type="caution">
    <text evidence="2">The sequence shown here is derived from an EMBL/GenBank/DDBJ whole genome shotgun (WGS) entry which is preliminary data.</text>
</comment>
<dbReference type="AlphaFoldDB" id="A0A840A8K8"/>
<name>A0A840A8K8_9PROT</name>
<dbReference type="EMBL" id="JACIDJ010000001">
    <property type="protein sequence ID" value="MBB3897531.1"/>
    <property type="molecule type" value="Genomic_DNA"/>
</dbReference>
<protein>
    <submittedName>
        <fullName evidence="2">Nitrile hydratase</fullName>
        <ecNumber evidence="2">4.2.1.84</ecNumber>
    </submittedName>
</protein>
<dbReference type="RefSeq" id="WP_311727238.1">
    <property type="nucleotide sequence ID" value="NZ_JACIDJ010000001.1"/>
</dbReference>
<reference evidence="2 3" key="1">
    <citation type="submission" date="2020-08" db="EMBL/GenBank/DDBJ databases">
        <title>Genomic Encyclopedia of Type Strains, Phase IV (KMG-IV): sequencing the most valuable type-strain genomes for metagenomic binning, comparative biology and taxonomic classification.</title>
        <authorList>
            <person name="Goeker M."/>
        </authorList>
    </citation>
    <scope>NUCLEOTIDE SEQUENCE [LARGE SCALE GENOMIC DNA]</scope>
    <source>
        <strain evidence="2 3">DSM 19979</strain>
    </source>
</reference>
<accession>A0A840A8K8</accession>
<dbReference type="Gene3D" id="2.30.30.50">
    <property type="match status" value="1"/>
</dbReference>
<sequence>MSHGVQDVAEARFAPGARVRVKPGRPERIAPMHLRTPHYVRGREGVVTRALGRFPNPEDLAFGRPGTPRILYHVEFAQPPVWGEGEAGDTVLIEIFEHWLEEA</sequence>
<dbReference type="SUPFAM" id="SSF50090">
    <property type="entry name" value="Electron transport accessory proteins"/>
    <property type="match status" value="1"/>
</dbReference>
<gene>
    <name evidence="2" type="ORF">GGQ83_000957</name>
</gene>
<evidence type="ECO:0000313" key="2">
    <source>
        <dbReference type="EMBL" id="MBB3897531.1"/>
    </source>
</evidence>
<dbReference type="Proteomes" id="UP000553193">
    <property type="component" value="Unassembled WGS sequence"/>
</dbReference>
<feature type="domain" description="Nitrile hydratase beta subunit" evidence="1">
    <location>
        <begin position="7"/>
        <end position="101"/>
    </location>
</feature>
<dbReference type="EC" id="4.2.1.84" evidence="2"/>
<evidence type="ECO:0000259" key="1">
    <source>
        <dbReference type="Pfam" id="PF02211"/>
    </source>
</evidence>
<dbReference type="InterPro" id="IPR024690">
    <property type="entry name" value="CN_hydtase_beta_dom_C"/>
</dbReference>
<organism evidence="2 3">
    <name type="scientific">Roseococcus suduntuyensis</name>
    <dbReference type="NCBI Taxonomy" id="455361"/>
    <lineage>
        <taxon>Bacteria</taxon>
        <taxon>Pseudomonadati</taxon>
        <taxon>Pseudomonadota</taxon>
        <taxon>Alphaproteobacteria</taxon>
        <taxon>Acetobacterales</taxon>
        <taxon>Roseomonadaceae</taxon>
        <taxon>Roseococcus</taxon>
    </lineage>
</organism>
<evidence type="ECO:0000313" key="3">
    <source>
        <dbReference type="Proteomes" id="UP000553193"/>
    </source>
</evidence>